<gene>
    <name evidence="5" type="ORF">ACFPOB_22185</name>
</gene>
<sequence>MKTPIWIEAAINGPWGKERQPGIPIAIPDIVADGIAAVEAGAAIVHLHVYDLETGRQRDDWELYAQAIEGIRAKVDAIVYPTIPILGPAYAGDMIGSRRYAHLEELAKRGLVEWGVLDPGSCNWTTFAGIPDGEAGFIYQNPGEHIREGMAVAEKHSIHPSYAIYEPGFTRLGAALAKVYSGMPTPIYRLMFSDAFAWGFPPKPYALEAHLALLAECAPQAPVMIAGLGVDLTEIVAPAVARGVHVRAGLEDAPFGESRSNAELIAAMVRKVEAAGGRPASVADVRASLAAVPQARRS</sequence>
<dbReference type="PANTHER" id="PTHR37418">
    <property type="entry name" value="3-KETO-5-AMINOHEXANOATE CLEAVAGE ENZYME-RELATED"/>
    <property type="match status" value="1"/>
</dbReference>
<keyword evidence="6" id="KW-1185">Reference proteome</keyword>
<dbReference type="PANTHER" id="PTHR37418:SF2">
    <property type="entry name" value="3-KETO-5-AMINOHEXANOATE CLEAVAGE ENZYME"/>
    <property type="match status" value="1"/>
</dbReference>
<accession>A0ABW0IZ52</accession>
<evidence type="ECO:0000256" key="4">
    <source>
        <dbReference type="ARBA" id="ARBA00022833"/>
    </source>
</evidence>
<dbReference type="EMBL" id="JBHSLW010000037">
    <property type="protein sequence ID" value="MFC5422280.1"/>
    <property type="molecule type" value="Genomic_DNA"/>
</dbReference>
<evidence type="ECO:0000256" key="1">
    <source>
        <dbReference type="ARBA" id="ARBA00001947"/>
    </source>
</evidence>
<organism evidence="5 6">
    <name type="scientific">Bosea eneae</name>
    <dbReference type="NCBI Taxonomy" id="151454"/>
    <lineage>
        <taxon>Bacteria</taxon>
        <taxon>Pseudomonadati</taxon>
        <taxon>Pseudomonadota</taxon>
        <taxon>Alphaproteobacteria</taxon>
        <taxon>Hyphomicrobiales</taxon>
        <taxon>Boseaceae</taxon>
        <taxon>Bosea</taxon>
    </lineage>
</organism>
<dbReference type="Proteomes" id="UP001596053">
    <property type="component" value="Unassembled WGS sequence"/>
</dbReference>
<comment type="cofactor">
    <cofactor evidence="1">
        <name>Zn(2+)</name>
        <dbReference type="ChEBI" id="CHEBI:29105"/>
    </cofactor>
</comment>
<proteinExistence type="predicted"/>
<evidence type="ECO:0000256" key="2">
    <source>
        <dbReference type="ARBA" id="ARBA00022679"/>
    </source>
</evidence>
<evidence type="ECO:0000256" key="3">
    <source>
        <dbReference type="ARBA" id="ARBA00022723"/>
    </source>
</evidence>
<reference evidence="6" key="1">
    <citation type="journal article" date="2019" name="Int. J. Syst. Evol. Microbiol.">
        <title>The Global Catalogue of Microorganisms (GCM) 10K type strain sequencing project: providing services to taxonomists for standard genome sequencing and annotation.</title>
        <authorList>
            <consortium name="The Broad Institute Genomics Platform"/>
            <consortium name="The Broad Institute Genome Sequencing Center for Infectious Disease"/>
            <person name="Wu L."/>
            <person name="Ma J."/>
        </authorList>
    </citation>
    <scope>NUCLEOTIDE SEQUENCE [LARGE SCALE GENOMIC DNA]</scope>
    <source>
        <strain evidence="6">NCAIM B.01391</strain>
    </source>
</reference>
<evidence type="ECO:0000313" key="5">
    <source>
        <dbReference type="EMBL" id="MFC5422280.1"/>
    </source>
</evidence>
<keyword evidence="4" id="KW-0862">Zinc</keyword>
<evidence type="ECO:0000313" key="6">
    <source>
        <dbReference type="Proteomes" id="UP001596053"/>
    </source>
</evidence>
<comment type="caution">
    <text evidence="5">The sequence shown here is derived from an EMBL/GenBank/DDBJ whole genome shotgun (WGS) entry which is preliminary data.</text>
</comment>
<protein>
    <submittedName>
        <fullName evidence="5">3-keto-5-aminohexanoate cleavage protein</fullName>
    </submittedName>
</protein>
<keyword evidence="2" id="KW-0808">Transferase</keyword>
<dbReference type="Gene3D" id="3.20.20.70">
    <property type="entry name" value="Aldolase class I"/>
    <property type="match status" value="1"/>
</dbReference>
<dbReference type="Pfam" id="PF05853">
    <property type="entry name" value="BKACE"/>
    <property type="match status" value="1"/>
</dbReference>
<name>A0ABW0IZ52_9HYPH</name>
<dbReference type="RefSeq" id="WP_377800554.1">
    <property type="nucleotide sequence ID" value="NZ_JBHSLW010000037.1"/>
</dbReference>
<keyword evidence="3" id="KW-0479">Metal-binding</keyword>
<dbReference type="InterPro" id="IPR008567">
    <property type="entry name" value="BKACE"/>
</dbReference>
<dbReference type="InterPro" id="IPR013785">
    <property type="entry name" value="Aldolase_TIM"/>
</dbReference>